<evidence type="ECO:0000259" key="5">
    <source>
        <dbReference type="PROSITE" id="PS51037"/>
    </source>
</evidence>
<comment type="subcellular location">
    <subcellularLocation>
        <location evidence="3">Nucleus</location>
    </subcellularLocation>
    <subcellularLocation>
        <location evidence="3">Cytoplasm</location>
    </subcellularLocation>
</comment>
<organism evidence="6 7">
    <name type="scientific">Naganishia liquefaciens</name>
    <dbReference type="NCBI Taxonomy" id="104408"/>
    <lineage>
        <taxon>Eukaryota</taxon>
        <taxon>Fungi</taxon>
        <taxon>Dikarya</taxon>
        <taxon>Basidiomycota</taxon>
        <taxon>Agaricomycotina</taxon>
        <taxon>Tremellomycetes</taxon>
        <taxon>Filobasidiales</taxon>
        <taxon>Filobasidiaceae</taxon>
        <taxon>Naganishia</taxon>
    </lineage>
</organism>
<evidence type="ECO:0000256" key="3">
    <source>
        <dbReference type="RuleBase" id="RU367117"/>
    </source>
</evidence>
<feature type="region of interest" description="Disordered" evidence="4">
    <location>
        <begin position="172"/>
        <end position="194"/>
    </location>
</feature>
<dbReference type="AlphaFoldDB" id="A0A8H3TQC4"/>
<reference evidence="6" key="1">
    <citation type="submission" date="2020-07" db="EMBL/GenBank/DDBJ databases">
        <title>Draft Genome Sequence of a Deep-Sea Yeast, Naganishia (Cryptococcus) liquefaciens strain N6.</title>
        <authorList>
            <person name="Han Y.W."/>
            <person name="Kajitani R."/>
            <person name="Morimoto H."/>
            <person name="Parhat M."/>
            <person name="Tsubouchi H."/>
            <person name="Bakenova O."/>
            <person name="Ogata M."/>
            <person name="Argunhan B."/>
            <person name="Aoki R."/>
            <person name="Kajiwara S."/>
            <person name="Itoh T."/>
            <person name="Iwasaki H."/>
        </authorList>
    </citation>
    <scope>NUCLEOTIDE SEQUENCE</scope>
    <source>
        <strain evidence="6">N6</strain>
    </source>
</reference>
<feature type="coiled-coil region" evidence="3">
    <location>
        <begin position="353"/>
        <end position="380"/>
    </location>
</feature>
<feature type="compositionally biased region" description="Polar residues" evidence="4">
    <location>
        <begin position="179"/>
        <end position="191"/>
    </location>
</feature>
<protein>
    <recommendedName>
        <fullName evidence="3">Protein AF-9 homolog</fullName>
    </recommendedName>
</protein>
<dbReference type="Pfam" id="PF03366">
    <property type="entry name" value="YEATS"/>
    <property type="match status" value="1"/>
</dbReference>
<keyword evidence="3" id="KW-0227">DNA damage</keyword>
<evidence type="ECO:0000256" key="4">
    <source>
        <dbReference type="SAM" id="MobiDB-lite"/>
    </source>
</evidence>
<keyword evidence="3" id="KW-0805">Transcription regulation</keyword>
<comment type="function">
    <text evidence="3">Component of the SWR1 complex which mediates the ATP-dependent exchange of histone H2A for an H2A variant leading to transcriptional regulation of selected genes by chromatin remodeling. Component of the NuA4 histone acetyltransferase complex which is involved in transcriptional activation of selected genes principally by acetylation of nucleosomal histones H4 and H2A. The NuA4 complex is also involved in DNA repair. Yaf9 may also be required for viability in conditions in which the structural integrity of the spindle is compromised.</text>
</comment>
<comment type="subunit">
    <text evidence="3">Component of the SWR1 chromatin-remodeling complex and of the NuA4 histone acetyltransferase complex.</text>
</comment>
<dbReference type="GO" id="GO:0006355">
    <property type="term" value="P:regulation of DNA-templated transcription"/>
    <property type="evidence" value="ECO:0007669"/>
    <property type="project" value="InterPro"/>
</dbReference>
<dbReference type="OrthoDB" id="16041at2759"/>
<dbReference type="InterPro" id="IPR005033">
    <property type="entry name" value="YEATS"/>
</dbReference>
<feature type="domain" description="YEATS" evidence="5">
    <location>
        <begin position="6"/>
        <end position="302"/>
    </location>
</feature>
<proteinExistence type="inferred from homology"/>
<keyword evidence="3" id="KW-0156">Chromatin regulator</keyword>
<evidence type="ECO:0000256" key="1">
    <source>
        <dbReference type="ARBA" id="ARBA00023242"/>
    </source>
</evidence>
<feature type="compositionally biased region" description="Acidic residues" evidence="4">
    <location>
        <begin position="220"/>
        <end position="230"/>
    </location>
</feature>
<keyword evidence="3" id="KW-0010">Activator</keyword>
<dbReference type="GO" id="GO:0006325">
    <property type="term" value="P:chromatin organization"/>
    <property type="evidence" value="ECO:0007669"/>
    <property type="project" value="UniProtKB-KW"/>
</dbReference>
<dbReference type="Proteomes" id="UP000620104">
    <property type="component" value="Unassembled WGS sequence"/>
</dbReference>
<dbReference type="GO" id="GO:0006281">
    <property type="term" value="P:DNA repair"/>
    <property type="evidence" value="ECO:0007669"/>
    <property type="project" value="UniProtKB-UniRule"/>
</dbReference>
<dbReference type="GO" id="GO:0000812">
    <property type="term" value="C:Swr1 complex"/>
    <property type="evidence" value="ECO:0007669"/>
    <property type="project" value="UniProtKB-UniRule"/>
</dbReference>
<comment type="domain">
    <text evidence="3">The coiled-coil domain is required for assembly into the NuA4 complex.</text>
</comment>
<accession>A0A8H3TQC4</accession>
<dbReference type="Gene3D" id="2.60.40.1970">
    <property type="entry name" value="YEATS domain"/>
    <property type="match status" value="1"/>
</dbReference>
<keyword evidence="7" id="KW-1185">Reference proteome</keyword>
<dbReference type="InterPro" id="IPR038704">
    <property type="entry name" value="YEAST_sf"/>
</dbReference>
<dbReference type="GO" id="GO:0005737">
    <property type="term" value="C:cytoplasm"/>
    <property type="evidence" value="ECO:0007669"/>
    <property type="project" value="UniProtKB-SubCell"/>
</dbReference>
<gene>
    <name evidence="3" type="primary">YAF9</name>
    <name evidence="6" type="ORF">NliqN6_1436</name>
</gene>
<feature type="region of interest" description="Disordered" evidence="4">
    <location>
        <begin position="306"/>
        <end position="331"/>
    </location>
</feature>
<dbReference type="InterPro" id="IPR055129">
    <property type="entry name" value="YEATS_dom"/>
</dbReference>
<dbReference type="EMBL" id="BLZA01000010">
    <property type="protein sequence ID" value="GHJ85034.1"/>
    <property type="molecule type" value="Genomic_DNA"/>
</dbReference>
<keyword evidence="3" id="KW-0234">DNA repair</keyword>
<dbReference type="PANTHER" id="PTHR23195">
    <property type="entry name" value="YEATS DOMAIN"/>
    <property type="match status" value="1"/>
</dbReference>
<keyword evidence="1 2" id="KW-0539">Nucleus</keyword>
<comment type="similarity">
    <text evidence="3">Belongs to the YAF9 family.</text>
</comment>
<dbReference type="PROSITE" id="PS51037">
    <property type="entry name" value="YEATS"/>
    <property type="match status" value="1"/>
</dbReference>
<sequence>MSLNERKKGIQIHRAIVYGSHARLLTAAEKALAPEGHTHRWTVFLASAATPPPTQKNPKGKGKARYEGEGLVEEDVDFITGGADDLSWLIKRVTFRLHETYPQPNRAIDKPPFAVTETGWGEFPLNIRVQFAPETGEKSVNFVHQLRLHHWGPAAQPPANFSMPAQPTAAVVPDAGSAAVSNTVPGPQETTPVPEAIVQQPNSSVDEGQKTDGDVVMSSAEDDQDAEGEADSAVGARSAENQSTPQDSAPMEGIASQNADVNASANTAPEFCINPLPVHAWQYDELVFSDPTATFYDLLINHPETPLPETSLRQPNEEGAGGRWGLDKGSAGVPLEFTQEMARGEGEKLEKARRLVIDEMDKWRTKLIQLEKEQQRLRDEIAG</sequence>
<comment type="caution">
    <text evidence="6">The sequence shown here is derived from an EMBL/GenBank/DDBJ whole genome shotgun (WGS) entry which is preliminary data.</text>
</comment>
<name>A0A8H3TQC4_9TREE</name>
<evidence type="ECO:0000313" key="6">
    <source>
        <dbReference type="EMBL" id="GHJ85034.1"/>
    </source>
</evidence>
<keyword evidence="3" id="KW-0175">Coiled coil</keyword>
<keyword evidence="3" id="KW-0963">Cytoplasm</keyword>
<evidence type="ECO:0000256" key="2">
    <source>
        <dbReference type="PROSITE-ProRule" id="PRU00376"/>
    </source>
</evidence>
<keyword evidence="3" id="KW-0804">Transcription</keyword>
<evidence type="ECO:0000313" key="7">
    <source>
        <dbReference type="Proteomes" id="UP000620104"/>
    </source>
</evidence>
<feature type="region of interest" description="Disordered" evidence="4">
    <location>
        <begin position="217"/>
        <end position="252"/>
    </location>
</feature>